<gene>
    <name evidence="1" type="ORF">BN1012_Phect2855</name>
</gene>
<reference evidence="1 2" key="1">
    <citation type="journal article" date="2014" name="Front. Genet.">
        <title>Genome and metabolic network of "Candidatus Phaeomarinobacter ectocarpi" Ec32, a new candidate genus of Alphaproteobacteria frequently associated with brown algae.</title>
        <authorList>
            <person name="Dittami S.M."/>
            <person name="Barbeyron T."/>
            <person name="Boyen C."/>
            <person name="Cambefort J."/>
            <person name="Collet G."/>
            <person name="Delage L."/>
            <person name="Gobet A."/>
            <person name="Groisillier A."/>
            <person name="Leblanc C."/>
            <person name="Michel G."/>
            <person name="Scornet D."/>
            <person name="Siegel A."/>
            <person name="Tapia J.E."/>
            <person name="Tonon T."/>
        </authorList>
    </citation>
    <scope>NUCLEOTIDE SEQUENCE [LARGE SCALE GENOMIC DNA]</scope>
    <source>
        <strain evidence="1 2">Ec32</strain>
    </source>
</reference>
<proteinExistence type="predicted"/>
<dbReference type="EMBL" id="HG966617">
    <property type="protein sequence ID" value="CDO61068.1"/>
    <property type="molecule type" value="Genomic_DNA"/>
</dbReference>
<keyword evidence="2" id="KW-1185">Reference proteome</keyword>
<accession>X5MAT2</accession>
<organism evidence="1 2">
    <name type="scientific">Candidatus Phaeomarinibacter ectocarpi</name>
    <dbReference type="NCBI Taxonomy" id="1458461"/>
    <lineage>
        <taxon>Bacteria</taxon>
        <taxon>Pseudomonadati</taxon>
        <taxon>Pseudomonadota</taxon>
        <taxon>Alphaproteobacteria</taxon>
        <taxon>Hyphomicrobiales</taxon>
        <taxon>Parvibaculaceae</taxon>
        <taxon>Candidatus Phaeomarinibacter</taxon>
    </lineage>
</organism>
<dbReference type="STRING" id="1458461.BN1012_Phect2855"/>
<name>X5MAT2_9HYPH</name>
<sequence length="47" mass="5135">MPNIPAIHMIYRNRIDCPKSGDSGNHRHFASGQPLSALGVGYSLINK</sequence>
<evidence type="ECO:0000313" key="1">
    <source>
        <dbReference type="EMBL" id="CDO61068.1"/>
    </source>
</evidence>
<dbReference type="HOGENOM" id="CLU_3165913_0_0_5"/>
<dbReference type="KEGG" id="pect:BN1012_Phect2855"/>
<evidence type="ECO:0000313" key="2">
    <source>
        <dbReference type="Proteomes" id="UP000032160"/>
    </source>
</evidence>
<dbReference type="Proteomes" id="UP000032160">
    <property type="component" value="Chromosome I"/>
</dbReference>
<dbReference type="AlphaFoldDB" id="X5MAT2"/>
<protein>
    <submittedName>
        <fullName evidence="1">Uncharacterized protein</fullName>
    </submittedName>
</protein>